<comment type="caution">
    <text evidence="2">The sequence shown here is derived from an EMBL/GenBank/DDBJ whole genome shotgun (WGS) entry which is preliminary data.</text>
</comment>
<dbReference type="OrthoDB" id="10250354at2759"/>
<gene>
    <name evidence="2" type="ORF">STAS_31351</name>
</gene>
<dbReference type="EMBL" id="BKCP01010749">
    <property type="protein sequence ID" value="GER53803.1"/>
    <property type="molecule type" value="Genomic_DNA"/>
</dbReference>
<evidence type="ECO:0000259" key="1">
    <source>
        <dbReference type="Pfam" id="PF11926"/>
    </source>
</evidence>
<name>A0A5A7R7W4_STRAF</name>
<dbReference type="AlphaFoldDB" id="A0A5A7R7W4"/>
<keyword evidence="3" id="KW-1185">Reference proteome</keyword>
<evidence type="ECO:0000313" key="3">
    <source>
        <dbReference type="Proteomes" id="UP000325081"/>
    </source>
</evidence>
<reference evidence="3" key="1">
    <citation type="journal article" date="2019" name="Curr. Biol.">
        <title>Genome Sequence of Striga asiatica Provides Insight into the Evolution of Plant Parasitism.</title>
        <authorList>
            <person name="Yoshida S."/>
            <person name="Kim S."/>
            <person name="Wafula E.K."/>
            <person name="Tanskanen J."/>
            <person name="Kim Y.M."/>
            <person name="Honaas L."/>
            <person name="Yang Z."/>
            <person name="Spallek T."/>
            <person name="Conn C.E."/>
            <person name="Ichihashi Y."/>
            <person name="Cheong K."/>
            <person name="Cui S."/>
            <person name="Der J.P."/>
            <person name="Gundlach H."/>
            <person name="Jiao Y."/>
            <person name="Hori C."/>
            <person name="Ishida J.K."/>
            <person name="Kasahara H."/>
            <person name="Kiba T."/>
            <person name="Kim M.S."/>
            <person name="Koo N."/>
            <person name="Laohavisit A."/>
            <person name="Lee Y.H."/>
            <person name="Lumba S."/>
            <person name="McCourt P."/>
            <person name="Mortimer J.C."/>
            <person name="Mutuku J.M."/>
            <person name="Nomura T."/>
            <person name="Sasaki-Sekimoto Y."/>
            <person name="Seto Y."/>
            <person name="Wang Y."/>
            <person name="Wakatake T."/>
            <person name="Sakakibara H."/>
            <person name="Demura T."/>
            <person name="Yamaguchi S."/>
            <person name="Yoneyama K."/>
            <person name="Manabe R.I."/>
            <person name="Nelson D.C."/>
            <person name="Schulman A.H."/>
            <person name="Timko M.P."/>
            <person name="dePamphilis C.W."/>
            <person name="Choi D."/>
            <person name="Shirasu K."/>
        </authorList>
    </citation>
    <scope>NUCLEOTIDE SEQUENCE [LARGE SCALE GENOMIC DNA]</scope>
    <source>
        <strain evidence="3">cv. UVA1</strain>
    </source>
</reference>
<dbReference type="PANTHER" id="PTHR45089">
    <property type="entry name" value="DNAJ HEAT SHOCK AMINO-TERMINAL DOMAIN PROTEIN-RELATED"/>
    <property type="match status" value="1"/>
</dbReference>
<organism evidence="2 3">
    <name type="scientific">Striga asiatica</name>
    <name type="common">Asiatic witchweed</name>
    <name type="synonym">Buchnera asiatica</name>
    <dbReference type="NCBI Taxonomy" id="4170"/>
    <lineage>
        <taxon>Eukaryota</taxon>
        <taxon>Viridiplantae</taxon>
        <taxon>Streptophyta</taxon>
        <taxon>Embryophyta</taxon>
        <taxon>Tracheophyta</taxon>
        <taxon>Spermatophyta</taxon>
        <taxon>Magnoliopsida</taxon>
        <taxon>eudicotyledons</taxon>
        <taxon>Gunneridae</taxon>
        <taxon>Pentapetalae</taxon>
        <taxon>asterids</taxon>
        <taxon>lamiids</taxon>
        <taxon>Lamiales</taxon>
        <taxon>Orobanchaceae</taxon>
        <taxon>Buchnereae</taxon>
        <taxon>Striga</taxon>
    </lineage>
</organism>
<dbReference type="Pfam" id="PF11926">
    <property type="entry name" value="DUF3444"/>
    <property type="match status" value="1"/>
</dbReference>
<protein>
    <submittedName>
        <fullName evidence="2">DNAJ heat shock N-terminal domain-containing protein</fullName>
    </submittedName>
</protein>
<accession>A0A5A7R7W4</accession>
<keyword evidence="2" id="KW-0346">Stress response</keyword>
<dbReference type="InterPro" id="IPR024593">
    <property type="entry name" value="DUF3444"/>
</dbReference>
<dbReference type="Proteomes" id="UP000325081">
    <property type="component" value="Unassembled WGS sequence"/>
</dbReference>
<sequence length="111" mass="13002">MTFPWVMRWTKGARGAVVIFPNKGEVWALYRNWAPVREYKVVWVVEEYERGEVSVVVPLEKVGGYRTVFKSRSGGVRRIVREEMFRFSHRVPHYEVEMLGGCLELDPTVLL</sequence>
<proteinExistence type="predicted"/>
<evidence type="ECO:0000313" key="2">
    <source>
        <dbReference type="EMBL" id="GER53803.1"/>
    </source>
</evidence>
<feature type="domain" description="DUF3444" evidence="1">
    <location>
        <begin position="3"/>
        <end position="96"/>
    </location>
</feature>